<dbReference type="AlphaFoldDB" id="A0A820PBT7"/>
<dbReference type="EMBL" id="CAJOBD010067619">
    <property type="protein sequence ID" value="CAF4402544.1"/>
    <property type="molecule type" value="Genomic_DNA"/>
</dbReference>
<comment type="caution">
    <text evidence="1">The sequence shown here is derived from an EMBL/GenBank/DDBJ whole genome shotgun (WGS) entry which is preliminary data.</text>
</comment>
<evidence type="ECO:0000313" key="1">
    <source>
        <dbReference type="EMBL" id="CAF4402544.1"/>
    </source>
</evidence>
<accession>A0A820PBT7</accession>
<evidence type="ECO:0000313" key="2">
    <source>
        <dbReference type="Proteomes" id="UP000663836"/>
    </source>
</evidence>
<dbReference type="Proteomes" id="UP000663836">
    <property type="component" value="Unassembled WGS sequence"/>
</dbReference>
<reference evidence="1" key="1">
    <citation type="submission" date="2021-02" db="EMBL/GenBank/DDBJ databases">
        <authorList>
            <person name="Nowell W R."/>
        </authorList>
    </citation>
    <scope>NUCLEOTIDE SEQUENCE</scope>
</reference>
<protein>
    <submittedName>
        <fullName evidence="1">Uncharacterized protein</fullName>
    </submittedName>
</protein>
<feature type="non-terminal residue" evidence="1">
    <location>
        <position position="36"/>
    </location>
</feature>
<gene>
    <name evidence="1" type="ORF">JBS370_LOCUS43493</name>
</gene>
<proteinExistence type="predicted"/>
<sequence>MRYSRGSSFGVTIFGGSNDNGFGTVANSMVMDRSGN</sequence>
<name>A0A820PBT7_9BILA</name>
<organism evidence="1 2">
    <name type="scientific">Rotaria sordida</name>
    <dbReference type="NCBI Taxonomy" id="392033"/>
    <lineage>
        <taxon>Eukaryota</taxon>
        <taxon>Metazoa</taxon>
        <taxon>Spiralia</taxon>
        <taxon>Gnathifera</taxon>
        <taxon>Rotifera</taxon>
        <taxon>Eurotatoria</taxon>
        <taxon>Bdelloidea</taxon>
        <taxon>Philodinida</taxon>
        <taxon>Philodinidae</taxon>
        <taxon>Rotaria</taxon>
    </lineage>
</organism>